<accession>A0ABZ0QZI0</accession>
<evidence type="ECO:0000313" key="2">
    <source>
        <dbReference type="Proteomes" id="UP001322219"/>
    </source>
</evidence>
<protein>
    <submittedName>
        <fullName evidence="1">Uncharacterized protein</fullName>
    </submittedName>
</protein>
<gene>
    <name evidence="1" type="ORF">FBHYGVHD_CDS0097</name>
</gene>
<name>A0ABZ0QZI0_9CAUD</name>
<dbReference type="EMBL" id="OR670591">
    <property type="protein sequence ID" value="WPF64944.1"/>
    <property type="molecule type" value="Genomic_DNA"/>
</dbReference>
<proteinExistence type="predicted"/>
<keyword evidence="2" id="KW-1185">Reference proteome</keyword>
<reference evidence="1 2" key="1">
    <citation type="submission" date="2023-10" db="EMBL/GenBank/DDBJ databases">
        <title>Genome Sequence of the Siphoviridae Staphylococcus aureus Phage MVC_VPHSA1.</title>
        <authorList>
            <person name="Deepak S.J."/>
            <person name="Porteen K."/>
            <person name="Wilfred R."/>
            <person name="Anbazhagan S."/>
            <person name="Elango A."/>
            <person name="Senthil Kumar T."/>
            <person name="Narendra B."/>
            <person name="Sureshkannan S."/>
            <person name="Nithya Quintoil M."/>
            <person name="Charley C.A."/>
            <person name="Teresa S."/>
            <person name="Raghavendra A.G."/>
        </authorList>
    </citation>
    <scope>NUCLEOTIDE SEQUENCE [LARGE SCALE GENOMIC DNA]</scope>
</reference>
<sequence>MREQILDCLNAVDEMQKKVVFQSSNWWYLEGSKDAYNNMLDELEENK</sequence>
<organism evidence="1 2">
    <name type="scientific">Staphylococcus phage MVC_VPHSA1</name>
    <dbReference type="NCBI Taxonomy" id="3088876"/>
    <lineage>
        <taxon>Viruses</taxon>
        <taxon>Duplodnaviria</taxon>
        <taxon>Heunggongvirae</taxon>
        <taxon>Uroviricota</taxon>
        <taxon>Caudoviricetes</taxon>
        <taxon>Ehrlichviridae</taxon>
        <taxon>Chennaivirus</taxon>
        <taxon>Chennaivirus MVCVPHSA1</taxon>
    </lineage>
</organism>
<dbReference type="Proteomes" id="UP001322219">
    <property type="component" value="Segment"/>
</dbReference>
<evidence type="ECO:0000313" key="1">
    <source>
        <dbReference type="EMBL" id="WPF64944.1"/>
    </source>
</evidence>